<dbReference type="InterPro" id="IPR029048">
    <property type="entry name" value="HSP70_C_sf"/>
</dbReference>
<reference evidence="4" key="1">
    <citation type="journal article" date="2020" name="Nature">
        <title>Giant virus diversity and host interactions through global metagenomics.</title>
        <authorList>
            <person name="Schulz F."/>
            <person name="Roux S."/>
            <person name="Paez-Espino D."/>
            <person name="Jungbluth S."/>
            <person name="Walsh D.A."/>
            <person name="Denef V.J."/>
            <person name="McMahon K.D."/>
            <person name="Konstantinidis K.T."/>
            <person name="Eloe-Fadrosh E.A."/>
            <person name="Kyrpides N.C."/>
            <person name="Woyke T."/>
        </authorList>
    </citation>
    <scope>NUCLEOTIDE SEQUENCE</scope>
    <source>
        <strain evidence="4">GVMAG-M-3300023179-27</strain>
    </source>
</reference>
<dbReference type="FunFam" id="3.90.640.10:FF:000002">
    <property type="entry name" value="Heat shock 70 kDa"/>
    <property type="match status" value="1"/>
</dbReference>
<name>A0A6C0ED93_9ZZZZ</name>
<feature type="compositionally biased region" description="Low complexity" evidence="3">
    <location>
        <begin position="614"/>
        <end position="633"/>
    </location>
</feature>
<dbReference type="NCBIfam" id="NF001413">
    <property type="entry name" value="PRK00290.1"/>
    <property type="match status" value="1"/>
</dbReference>
<dbReference type="SUPFAM" id="SSF100934">
    <property type="entry name" value="Heat shock protein 70kD (HSP70), C-terminal subdomain"/>
    <property type="match status" value="1"/>
</dbReference>
<dbReference type="SUPFAM" id="SSF53067">
    <property type="entry name" value="Actin-like ATPase domain"/>
    <property type="match status" value="2"/>
</dbReference>
<dbReference type="PROSITE" id="PS00329">
    <property type="entry name" value="HSP70_2"/>
    <property type="match status" value="1"/>
</dbReference>
<dbReference type="InterPro" id="IPR018181">
    <property type="entry name" value="Heat_shock_70_CS"/>
</dbReference>
<dbReference type="Gene3D" id="3.30.420.40">
    <property type="match status" value="2"/>
</dbReference>
<accession>A0A6C0ED93</accession>
<evidence type="ECO:0000256" key="1">
    <source>
        <dbReference type="ARBA" id="ARBA00022741"/>
    </source>
</evidence>
<evidence type="ECO:0000256" key="2">
    <source>
        <dbReference type="ARBA" id="ARBA00022840"/>
    </source>
</evidence>
<evidence type="ECO:0000313" key="4">
    <source>
        <dbReference type="EMBL" id="QHT26229.1"/>
    </source>
</evidence>
<dbReference type="InterPro" id="IPR029047">
    <property type="entry name" value="HSP70_peptide-bd_sf"/>
</dbReference>
<dbReference type="Gene3D" id="2.60.34.10">
    <property type="entry name" value="Substrate Binding Domain Of DNAk, Chain A, domain 1"/>
    <property type="match status" value="1"/>
</dbReference>
<dbReference type="GO" id="GO:0140662">
    <property type="term" value="F:ATP-dependent protein folding chaperone"/>
    <property type="evidence" value="ECO:0007669"/>
    <property type="project" value="InterPro"/>
</dbReference>
<dbReference type="FunFam" id="3.30.420.40:FF:000026">
    <property type="entry name" value="Heat shock protein 70"/>
    <property type="match status" value="1"/>
</dbReference>
<dbReference type="PANTHER" id="PTHR19375">
    <property type="entry name" value="HEAT SHOCK PROTEIN 70KDA"/>
    <property type="match status" value="1"/>
</dbReference>
<dbReference type="PROSITE" id="PS01036">
    <property type="entry name" value="HSP70_3"/>
    <property type="match status" value="1"/>
</dbReference>
<feature type="region of interest" description="Disordered" evidence="3">
    <location>
        <begin position="613"/>
        <end position="647"/>
    </location>
</feature>
<organism evidence="4">
    <name type="scientific">viral metagenome</name>
    <dbReference type="NCBI Taxonomy" id="1070528"/>
    <lineage>
        <taxon>unclassified sequences</taxon>
        <taxon>metagenomes</taxon>
        <taxon>organismal metagenomes</taxon>
    </lineage>
</organism>
<dbReference type="Gene3D" id="1.20.1270.10">
    <property type="match status" value="1"/>
</dbReference>
<sequence length="647" mass="71996">MTDKIAIGIDLGTTYSCVGVWINDHVEIIANDQGDRTTPSYVSFGDDGTRLVGIAAKNLAPMNPTNTIYDAKRLIGRKFTERVVQDDLKHYSFTVTGDASDKPLISVMKGTENLTLHPEQVSSMVLEKMKETAEAYLGHKVKNAVITVPAYFNDAQRQATKDAGVIAGLNVLRIINEPTAAAIAYGLDKKCKDDTNILIFDLGGGTFDVSMLTLCDGMFEVKATSGDTHLGGEDFDNRLVDYCAQEFKKRTKLDMTSNLKSMRRLRSHCERAKKTLSSSTSTAIEIDALCDGQDFSLTITRAKFEDLCADLFRKCIYPVENVLRDSKISKDEVHEVVLVGGSTRIPKVQQLLSDFFNGKELCKSINPDEAVAYGAAVQAAILSGNQSTKLADVVLFDTTPLSLGVETAGGIMTVMVPRNSTIPTEKKQVFSTYSDNQQGATIKVFEGERQFTKDCNCLGTFTLEGLPPMPRGVPQIEVTYAVDANGILSVSACEKSTGKTKNITITNDMNRLSKEQIDEMVKQGEKYRDEDKQQYERIEMKNSLESYLYGMKNEFNNNEFKSKFAKDEFDKLKNTIEDGVKWLDTHQNETKETYESKRKEYENIITPILTNMYQQFSQQAAEEQQPTPQQPAEQPKPKSGVKIEEVD</sequence>
<dbReference type="PRINTS" id="PR00301">
    <property type="entry name" value="HEATSHOCK70"/>
</dbReference>
<dbReference type="Gene3D" id="3.90.640.10">
    <property type="entry name" value="Actin, Chain A, domain 4"/>
    <property type="match status" value="1"/>
</dbReference>
<dbReference type="FunFam" id="3.30.30.30:FF:000001">
    <property type="entry name" value="heat shock 70 kDa protein-like"/>
    <property type="match status" value="1"/>
</dbReference>
<keyword evidence="2" id="KW-0067">ATP-binding</keyword>
<dbReference type="EMBL" id="MN739782">
    <property type="protein sequence ID" value="QHT26229.1"/>
    <property type="molecule type" value="Genomic_DNA"/>
</dbReference>
<dbReference type="GO" id="GO:0005524">
    <property type="term" value="F:ATP binding"/>
    <property type="evidence" value="ECO:0007669"/>
    <property type="project" value="UniProtKB-KW"/>
</dbReference>
<protein>
    <submittedName>
        <fullName evidence="4">Uncharacterized protein</fullName>
    </submittedName>
</protein>
<dbReference type="Pfam" id="PF00012">
    <property type="entry name" value="HSP70"/>
    <property type="match status" value="1"/>
</dbReference>
<dbReference type="PROSITE" id="PS00297">
    <property type="entry name" value="HSP70_1"/>
    <property type="match status" value="1"/>
</dbReference>
<keyword evidence="1" id="KW-0547">Nucleotide-binding</keyword>
<dbReference type="InterPro" id="IPR043129">
    <property type="entry name" value="ATPase_NBD"/>
</dbReference>
<dbReference type="Gene3D" id="3.30.30.30">
    <property type="match status" value="1"/>
</dbReference>
<dbReference type="FunFam" id="2.60.34.10:FF:000002">
    <property type="entry name" value="Heat shock 70 kDa"/>
    <property type="match status" value="1"/>
</dbReference>
<evidence type="ECO:0000256" key="3">
    <source>
        <dbReference type="SAM" id="MobiDB-lite"/>
    </source>
</evidence>
<dbReference type="AlphaFoldDB" id="A0A6C0ED93"/>
<dbReference type="SUPFAM" id="SSF100920">
    <property type="entry name" value="Heat shock protein 70kD (HSP70), peptide-binding domain"/>
    <property type="match status" value="1"/>
</dbReference>
<dbReference type="InterPro" id="IPR013126">
    <property type="entry name" value="Hsp_70_fam"/>
</dbReference>
<proteinExistence type="predicted"/>